<evidence type="ECO:0000256" key="4">
    <source>
        <dbReference type="ARBA" id="ARBA00022833"/>
    </source>
</evidence>
<dbReference type="Pfam" id="PF03110">
    <property type="entry name" value="SBP"/>
    <property type="match status" value="1"/>
</dbReference>
<dbReference type="PANTHER" id="PTHR31251">
    <property type="entry name" value="SQUAMOSA PROMOTER-BINDING-LIKE PROTEIN 4"/>
    <property type="match status" value="1"/>
</dbReference>
<proteinExistence type="predicted"/>
<comment type="function">
    <text evidence="9">Probable transcriptional factor. Binds to the promoter of the SQUAMOSA gene.</text>
</comment>
<evidence type="ECO:0000256" key="9">
    <source>
        <dbReference type="ARBA" id="ARBA00056472"/>
    </source>
</evidence>
<evidence type="ECO:0000259" key="12">
    <source>
        <dbReference type="PROSITE" id="PS51141"/>
    </source>
</evidence>
<dbReference type="Gene3D" id="4.10.1100.10">
    <property type="entry name" value="Transcription factor, SBP-box domain"/>
    <property type="match status" value="1"/>
</dbReference>
<feature type="region of interest" description="Disordered" evidence="11">
    <location>
        <begin position="218"/>
        <end position="238"/>
    </location>
</feature>
<sequence>MEAKFGGKAHQFYGPVIPGVKAVGKTSAEWDLNDWKWDGDLFTAAPLNSIPLDCRSRQLFPVGSEFPTDTLVSNSWSSCSDEMDLGNEKGKRELEKRRRAVVIEDEELNDEAGSLKLKLGGQVYPITESEMEKWEGKSGKKSKVVAATSNRAVCQVEDCRADLTNAKDYHRRHKVCDIHSKASRAVVGNLMQRFCQQCSRFHVLQEFDEGRRSCRRRLAGHNRRRRKTHPENVANGGSLNDGNGSGYLLVSLLRILSNMHISTTINFFLQLQFRFCWLIAANTSDQTKDQDLLTHLLRNLASLAGSTNGRNTDALLPGSQGLHAGGTSHITPEQVSDLISNRPKCTSILGSTSKMVDCFNIQDSPKPNGECVTVPAFEGTGKRTFTDSTQGGPLQTPSPIPCPTRDSIPSKASVPENGVGRMKLSDIDLNHSYDDSQNCGETLESNHGPVNLGIGSLDCTFLGNREFQKSCPPQTSGNSGSASTQSPSSSSGEAQSRTDRIVFKLFGKDPSHFPLVLRKQILDWLSHSPTDIESYIRPGCIVLTIYLRLGKSTWEELYCDLSSGLTKLLDASNDSFWSTGWVYTRLQHRVAFIYNGQAVLDTLLPPKSHKNCRILSIKPIAVPLSERAQFLVKGFNLSWSTTRLLCALEGKYLLQESCSDMIGGGDILVDHDESIEIQSRSFSCSIPSVTGRGFIEVEDHSLSSSFFPFIVTDKDVCSEICTLENELEVAEIADNIHPESEMIKARNNALEFIHEIGWLLHRSQLKFRLGHMDPNLDLFPFKRFKWLMEFSIEHDWCAVVKKLLGIVFDGTVDAGEHSSTELALLEMGILHSAVRRNCRSMVEMLLRYIPDGITEKSGSEKQQQHVNQGSNFLFRPDAIGPGGLTPLHIAVSSDGSESVLDALTDDPGSVGIEAWKGARDSAGLAPHDYACLRGYYSYVHLVQKKTSKKSGSGHVVLDIPGSVLQCNIKQKLMDGHNSAKVASFRTEKNEMKPFQGHCKLCLQKRTYGSTRTSVTLYRPAMLSMVAIAAVCVCAALLFKSSPEVLYVFRPFRWELLKYGSS</sequence>
<evidence type="ECO:0000256" key="3">
    <source>
        <dbReference type="ARBA" id="ARBA00022771"/>
    </source>
</evidence>
<feature type="region of interest" description="Disordered" evidence="11">
    <location>
        <begin position="383"/>
        <end position="418"/>
    </location>
</feature>
<evidence type="ECO:0000313" key="13">
    <source>
        <dbReference type="EMBL" id="GFZ13839.1"/>
    </source>
</evidence>
<feature type="compositionally biased region" description="Basic residues" evidence="11">
    <location>
        <begin position="218"/>
        <end position="228"/>
    </location>
</feature>
<evidence type="ECO:0000256" key="11">
    <source>
        <dbReference type="SAM" id="MobiDB-lite"/>
    </source>
</evidence>
<keyword evidence="4" id="KW-0862">Zinc</keyword>
<dbReference type="AlphaFoldDB" id="A0A7J0GSN8"/>
<dbReference type="PANTHER" id="PTHR31251:SF86">
    <property type="entry name" value="SQUAMOSA PROMOTER-BINDING-LIKE PROTEIN 1"/>
    <property type="match status" value="1"/>
</dbReference>
<name>A0A7J0GSN8_9ERIC</name>
<dbReference type="InterPro" id="IPR044817">
    <property type="entry name" value="SBP-like"/>
</dbReference>
<dbReference type="GO" id="GO:0008270">
    <property type="term" value="F:zinc ion binding"/>
    <property type="evidence" value="ECO:0007669"/>
    <property type="project" value="UniProtKB-KW"/>
</dbReference>
<comment type="subcellular location">
    <subcellularLocation>
        <location evidence="1">Nucleus</location>
    </subcellularLocation>
</comment>
<keyword evidence="6" id="KW-0238">DNA-binding</keyword>
<organism evidence="13 14">
    <name type="scientific">Actinidia rufa</name>
    <dbReference type="NCBI Taxonomy" id="165716"/>
    <lineage>
        <taxon>Eukaryota</taxon>
        <taxon>Viridiplantae</taxon>
        <taxon>Streptophyta</taxon>
        <taxon>Embryophyta</taxon>
        <taxon>Tracheophyta</taxon>
        <taxon>Spermatophyta</taxon>
        <taxon>Magnoliopsida</taxon>
        <taxon>eudicotyledons</taxon>
        <taxon>Gunneridae</taxon>
        <taxon>Pentapetalae</taxon>
        <taxon>asterids</taxon>
        <taxon>Ericales</taxon>
        <taxon>Actinidiaceae</taxon>
        <taxon>Actinidia</taxon>
    </lineage>
</organism>
<evidence type="ECO:0000256" key="10">
    <source>
        <dbReference type="PROSITE-ProRule" id="PRU00470"/>
    </source>
</evidence>
<keyword evidence="7" id="KW-0804">Transcription</keyword>
<evidence type="ECO:0000256" key="1">
    <source>
        <dbReference type="ARBA" id="ARBA00004123"/>
    </source>
</evidence>
<evidence type="ECO:0000256" key="8">
    <source>
        <dbReference type="ARBA" id="ARBA00023242"/>
    </source>
</evidence>
<dbReference type="PROSITE" id="PS51141">
    <property type="entry name" value="ZF_SBP"/>
    <property type="match status" value="1"/>
</dbReference>
<keyword evidence="14" id="KW-1185">Reference proteome</keyword>
<dbReference type="GO" id="GO:0005634">
    <property type="term" value="C:nucleus"/>
    <property type="evidence" value="ECO:0007669"/>
    <property type="project" value="UniProtKB-SubCell"/>
</dbReference>
<protein>
    <submittedName>
        <fullName evidence="13">Squamosa promoter binding protein-like 1</fullName>
    </submittedName>
</protein>
<feature type="compositionally biased region" description="Low complexity" evidence="11">
    <location>
        <begin position="474"/>
        <end position="495"/>
    </location>
</feature>
<evidence type="ECO:0000256" key="5">
    <source>
        <dbReference type="ARBA" id="ARBA00023015"/>
    </source>
</evidence>
<evidence type="ECO:0000256" key="6">
    <source>
        <dbReference type="ARBA" id="ARBA00023125"/>
    </source>
</evidence>
<dbReference type="SUPFAM" id="SSF103612">
    <property type="entry name" value="SBT domain"/>
    <property type="match status" value="1"/>
</dbReference>
<evidence type="ECO:0000256" key="2">
    <source>
        <dbReference type="ARBA" id="ARBA00022723"/>
    </source>
</evidence>
<dbReference type="InterPro" id="IPR036770">
    <property type="entry name" value="Ankyrin_rpt-contain_sf"/>
</dbReference>
<feature type="domain" description="SBP-type" evidence="12">
    <location>
        <begin position="151"/>
        <end position="228"/>
    </location>
</feature>
<comment type="caution">
    <text evidence="13">The sequence shown here is derived from an EMBL/GenBank/DDBJ whole genome shotgun (WGS) entry which is preliminary data.</text>
</comment>
<keyword evidence="8" id="KW-0539">Nucleus</keyword>
<dbReference type="Proteomes" id="UP000585474">
    <property type="component" value="Unassembled WGS sequence"/>
</dbReference>
<feature type="compositionally biased region" description="Polar residues" evidence="11">
    <location>
        <begin position="386"/>
        <end position="395"/>
    </location>
</feature>
<evidence type="ECO:0000256" key="7">
    <source>
        <dbReference type="ARBA" id="ARBA00023163"/>
    </source>
</evidence>
<dbReference type="SUPFAM" id="SSF48403">
    <property type="entry name" value="Ankyrin repeat"/>
    <property type="match status" value="1"/>
</dbReference>
<dbReference type="InterPro" id="IPR004333">
    <property type="entry name" value="SBP_dom"/>
</dbReference>
<dbReference type="InterPro" id="IPR036893">
    <property type="entry name" value="SBP_sf"/>
</dbReference>
<dbReference type="FunFam" id="4.10.1100.10:FF:000001">
    <property type="entry name" value="Squamosa promoter-binding-like protein 14"/>
    <property type="match status" value="1"/>
</dbReference>
<accession>A0A7J0GSN8</accession>
<dbReference type="OrthoDB" id="514967at2759"/>
<dbReference type="Pfam" id="PF26102">
    <property type="entry name" value="Ig_SPL7"/>
    <property type="match status" value="1"/>
</dbReference>
<dbReference type="GO" id="GO:0003677">
    <property type="term" value="F:DNA binding"/>
    <property type="evidence" value="ECO:0007669"/>
    <property type="project" value="UniProtKB-KW"/>
</dbReference>
<keyword evidence="3 10" id="KW-0863">Zinc-finger</keyword>
<keyword evidence="5" id="KW-0805">Transcription regulation</keyword>
<dbReference type="EMBL" id="BJWL01000024">
    <property type="protein sequence ID" value="GFZ13839.1"/>
    <property type="molecule type" value="Genomic_DNA"/>
</dbReference>
<evidence type="ECO:0000313" key="14">
    <source>
        <dbReference type="Proteomes" id="UP000585474"/>
    </source>
</evidence>
<dbReference type="Gene3D" id="1.25.40.20">
    <property type="entry name" value="Ankyrin repeat-containing domain"/>
    <property type="match status" value="1"/>
</dbReference>
<keyword evidence="2" id="KW-0479">Metal-binding</keyword>
<gene>
    <name evidence="13" type="ORF">Acr_24g0000290</name>
</gene>
<feature type="region of interest" description="Disordered" evidence="11">
    <location>
        <begin position="470"/>
        <end position="495"/>
    </location>
</feature>
<reference evidence="13 14" key="1">
    <citation type="submission" date="2019-07" db="EMBL/GenBank/DDBJ databases">
        <title>De Novo Assembly of kiwifruit Actinidia rufa.</title>
        <authorList>
            <person name="Sugita-Konishi S."/>
            <person name="Sato K."/>
            <person name="Mori E."/>
            <person name="Abe Y."/>
            <person name="Kisaki G."/>
            <person name="Hamano K."/>
            <person name="Suezawa K."/>
            <person name="Otani M."/>
            <person name="Fukuda T."/>
            <person name="Manabe T."/>
            <person name="Gomi K."/>
            <person name="Tabuchi M."/>
            <person name="Akimitsu K."/>
            <person name="Kataoka I."/>
        </authorList>
    </citation>
    <scope>NUCLEOTIDE SEQUENCE [LARGE SCALE GENOMIC DNA]</scope>
    <source>
        <strain evidence="14">cv. Fuchu</strain>
    </source>
</reference>